<protein>
    <submittedName>
        <fullName evidence="1">Uncharacterized protein</fullName>
    </submittedName>
</protein>
<keyword evidence="2" id="KW-1185">Reference proteome</keyword>
<comment type="caution">
    <text evidence="1">The sequence shown here is derived from an EMBL/GenBank/DDBJ whole genome shotgun (WGS) entry which is preliminary data.</text>
</comment>
<proteinExistence type="predicted"/>
<accession>A0A940X480</accession>
<sequence>MPADSRKRRKGRRPDYIVRATAKDKRGWWSEVPWWWLGVAAFIGFPMLRDATSDKMQRNRYADEASCRCDYGDRCDLDWNQENGPGKWVGPWYASNDADRRADDPGMGACRTHGGGYRSGYVYRDDGYRGPASVERGYRGGFGGTGRVRAAGS</sequence>
<evidence type="ECO:0000313" key="2">
    <source>
        <dbReference type="Proteomes" id="UP000673447"/>
    </source>
</evidence>
<dbReference type="RefSeq" id="WP_210536227.1">
    <property type="nucleotide sequence ID" value="NZ_JAGKTC010000002.1"/>
</dbReference>
<organism evidence="1 2">
    <name type="scientific">Pseudoxanthomonas helianthi</name>
    <dbReference type="NCBI Taxonomy" id="1453541"/>
    <lineage>
        <taxon>Bacteria</taxon>
        <taxon>Pseudomonadati</taxon>
        <taxon>Pseudomonadota</taxon>
        <taxon>Gammaproteobacteria</taxon>
        <taxon>Lysobacterales</taxon>
        <taxon>Lysobacteraceae</taxon>
        <taxon>Pseudoxanthomonas</taxon>
    </lineage>
</organism>
<evidence type="ECO:0000313" key="1">
    <source>
        <dbReference type="EMBL" id="MBP3984340.1"/>
    </source>
</evidence>
<name>A0A940X480_9GAMM</name>
<reference evidence="1" key="2">
    <citation type="submission" date="2021-03" db="EMBL/GenBank/DDBJ databases">
        <authorList>
            <person name="Cao W."/>
        </authorList>
    </citation>
    <scope>NUCLEOTIDE SEQUENCE</scope>
    <source>
        <strain evidence="1">110414</strain>
    </source>
</reference>
<dbReference type="EMBL" id="JAGKTC010000002">
    <property type="protein sequence ID" value="MBP3984340.1"/>
    <property type="molecule type" value="Genomic_DNA"/>
</dbReference>
<reference evidence="1" key="1">
    <citation type="journal article" date="2016" name="Int. J. Syst. Evol. Microbiol.">
        <title>Pseudoxanthomonas helianthi sp. nov., isolated from roots of Jerusalem artichoke (Helianthus tuberosus).</title>
        <authorList>
            <person name="Kittiwongwattana C."/>
            <person name="Thawai C."/>
        </authorList>
    </citation>
    <scope>NUCLEOTIDE SEQUENCE</scope>
    <source>
        <strain evidence="1">110414</strain>
    </source>
</reference>
<dbReference type="AlphaFoldDB" id="A0A940X480"/>
<dbReference type="Proteomes" id="UP000673447">
    <property type="component" value="Unassembled WGS sequence"/>
</dbReference>
<gene>
    <name evidence="1" type="ORF">J5837_07845</name>
</gene>